<dbReference type="PANTHER" id="PTHR34068">
    <property type="entry name" value="UPF0145 PROTEIN YBJQ"/>
    <property type="match status" value="1"/>
</dbReference>
<protein>
    <recommendedName>
        <fullName evidence="2">UPF0145 protein KME07_10875</fullName>
    </recommendedName>
</protein>
<organism evidence="3 4">
    <name type="scientific">Pegethrix bostrychoides GSE-TBD4-15B</name>
    <dbReference type="NCBI Taxonomy" id="2839662"/>
    <lineage>
        <taxon>Bacteria</taxon>
        <taxon>Bacillati</taxon>
        <taxon>Cyanobacteriota</taxon>
        <taxon>Cyanophyceae</taxon>
        <taxon>Oculatellales</taxon>
        <taxon>Oculatellaceae</taxon>
        <taxon>Pegethrix</taxon>
    </lineage>
</organism>
<reference evidence="3" key="1">
    <citation type="submission" date="2021-05" db="EMBL/GenBank/DDBJ databases">
        <authorList>
            <person name="Pietrasiak N."/>
            <person name="Ward R."/>
            <person name="Stajich J.E."/>
            <person name="Kurbessoian T."/>
        </authorList>
    </citation>
    <scope>NUCLEOTIDE SEQUENCE</scope>
    <source>
        <strain evidence="3">GSE-TBD4-15B</strain>
    </source>
</reference>
<dbReference type="AlphaFoldDB" id="A0A951PA58"/>
<comment type="similarity">
    <text evidence="1 2">Belongs to the UPF0145 family.</text>
</comment>
<dbReference type="InterPro" id="IPR035439">
    <property type="entry name" value="UPF0145_dom_sf"/>
</dbReference>
<sequence>MILATTDVIQGAVVEAHLGVVTAEVVYGSNAIRDFFAGIRDIVGGRTGSYERVFERGHRDALAELEQRAKAIGANAVVGIKMDTGSIEVGETGTLLLITAAGTAVRLSTDR</sequence>
<dbReference type="Gene3D" id="3.30.110.70">
    <property type="entry name" value="Hypothetical protein apc22750. Chain B"/>
    <property type="match status" value="1"/>
</dbReference>
<reference evidence="3" key="2">
    <citation type="journal article" date="2022" name="Microbiol. Resour. Announc.">
        <title>Metagenome Sequencing to Explore Phylogenomics of Terrestrial Cyanobacteria.</title>
        <authorList>
            <person name="Ward R.D."/>
            <person name="Stajich J.E."/>
            <person name="Johansen J.R."/>
            <person name="Huntemann M."/>
            <person name="Clum A."/>
            <person name="Foster B."/>
            <person name="Foster B."/>
            <person name="Roux S."/>
            <person name="Palaniappan K."/>
            <person name="Varghese N."/>
            <person name="Mukherjee S."/>
            <person name="Reddy T.B.K."/>
            <person name="Daum C."/>
            <person name="Copeland A."/>
            <person name="Chen I.A."/>
            <person name="Ivanova N.N."/>
            <person name="Kyrpides N.C."/>
            <person name="Shapiro N."/>
            <person name="Eloe-Fadrosh E.A."/>
            <person name="Pietrasiak N."/>
        </authorList>
    </citation>
    <scope>NUCLEOTIDE SEQUENCE</scope>
    <source>
        <strain evidence="3">GSE-TBD4-15B</strain>
    </source>
</reference>
<evidence type="ECO:0000256" key="2">
    <source>
        <dbReference type="HAMAP-Rule" id="MF_00338"/>
    </source>
</evidence>
<accession>A0A951PA58</accession>
<dbReference type="SUPFAM" id="SSF117782">
    <property type="entry name" value="YbjQ-like"/>
    <property type="match status" value="1"/>
</dbReference>
<gene>
    <name evidence="3" type="ORF">KME07_10875</name>
</gene>
<dbReference type="HAMAP" id="MF_00338">
    <property type="entry name" value="UPF0145"/>
    <property type="match status" value="1"/>
</dbReference>
<dbReference type="Proteomes" id="UP000707356">
    <property type="component" value="Unassembled WGS sequence"/>
</dbReference>
<evidence type="ECO:0000313" key="3">
    <source>
        <dbReference type="EMBL" id="MBW4465926.1"/>
    </source>
</evidence>
<evidence type="ECO:0000313" key="4">
    <source>
        <dbReference type="Proteomes" id="UP000707356"/>
    </source>
</evidence>
<dbReference type="Pfam" id="PF01906">
    <property type="entry name" value="YbjQ_1"/>
    <property type="match status" value="1"/>
</dbReference>
<dbReference type="InterPro" id="IPR002765">
    <property type="entry name" value="UPF0145_YbjQ-like"/>
</dbReference>
<dbReference type="EMBL" id="JAHHHV010000064">
    <property type="protein sequence ID" value="MBW4465926.1"/>
    <property type="molecule type" value="Genomic_DNA"/>
</dbReference>
<name>A0A951PA58_9CYAN</name>
<comment type="caution">
    <text evidence="3">The sequence shown here is derived from an EMBL/GenBank/DDBJ whole genome shotgun (WGS) entry which is preliminary data.</text>
</comment>
<evidence type="ECO:0000256" key="1">
    <source>
        <dbReference type="ARBA" id="ARBA00010751"/>
    </source>
</evidence>
<dbReference type="PANTHER" id="PTHR34068:SF1">
    <property type="entry name" value="UPF0145 PROTEIN YBJQ"/>
    <property type="match status" value="1"/>
</dbReference>
<proteinExistence type="inferred from homology"/>